<evidence type="ECO:0000313" key="3">
    <source>
        <dbReference type="EMBL" id="TWR86821.1"/>
    </source>
</evidence>
<dbReference type="RefSeq" id="WP_146387058.1">
    <property type="nucleotide sequence ID" value="NZ_VFIO01000010.1"/>
</dbReference>
<dbReference type="EMBL" id="VFIO01000010">
    <property type="protein sequence ID" value="TWR86821.1"/>
    <property type="molecule type" value="Genomic_DNA"/>
</dbReference>
<dbReference type="Gene3D" id="1.10.1200.20">
    <property type="entry name" value="Colicin E immunity protein"/>
    <property type="match status" value="1"/>
</dbReference>
<proteinExistence type="inferred from homology"/>
<accession>A0ABY3GDP0</accession>
<comment type="caution">
    <text evidence="3">The sequence shown here is derived from an EMBL/GenBank/DDBJ whole genome shotgun (WGS) entry which is preliminary data.</text>
</comment>
<sequence>MEFKKTLSDYSEFEFKNFVQEMKDDIGTVTYQDELMFHFDSLVGELGGTDLIFYPELGADTSAQGVTETVKKWCEANGLPGFKPRF</sequence>
<evidence type="ECO:0000256" key="2">
    <source>
        <dbReference type="ARBA" id="ARBA00023025"/>
    </source>
</evidence>
<gene>
    <name evidence="3" type="ORF">FJD38_19865</name>
</gene>
<organism evidence="3 4">
    <name type="scientific">Pseudomonas saxonica</name>
    <dbReference type="NCBI Taxonomy" id="2600598"/>
    <lineage>
        <taxon>Bacteria</taxon>
        <taxon>Pseudomonadati</taxon>
        <taxon>Pseudomonadota</taxon>
        <taxon>Gammaproteobacteria</taxon>
        <taxon>Pseudomonadales</taxon>
        <taxon>Pseudomonadaceae</taxon>
        <taxon>Pseudomonas</taxon>
    </lineage>
</organism>
<keyword evidence="4" id="KW-1185">Reference proteome</keyword>
<dbReference type="SUPFAM" id="SSF47345">
    <property type="entry name" value="Colicin E immunity proteins"/>
    <property type="match status" value="1"/>
</dbReference>
<dbReference type="Proteomes" id="UP000318428">
    <property type="component" value="Unassembled WGS sequence"/>
</dbReference>
<evidence type="ECO:0000256" key="1">
    <source>
        <dbReference type="ARBA" id="ARBA00009346"/>
    </source>
</evidence>
<dbReference type="CDD" id="cd16363">
    <property type="entry name" value="Col_Im_like"/>
    <property type="match status" value="1"/>
</dbReference>
<dbReference type="Pfam" id="PF01320">
    <property type="entry name" value="Colicin_Pyocin"/>
    <property type="match status" value="1"/>
</dbReference>
<dbReference type="InterPro" id="IPR035900">
    <property type="entry name" value="Colicin_E_sf"/>
</dbReference>
<dbReference type="PRINTS" id="PR01299">
    <property type="entry name" value="PYOCIN"/>
</dbReference>
<comment type="similarity">
    <text evidence="1">Belongs to the colicins ColE2/ColE8/ColE9 and pyocins S1/S2 family.</text>
</comment>
<reference evidence="3 4" key="1">
    <citation type="submission" date="2019-06" db="EMBL/GenBank/DDBJ databases">
        <title>Pseudomonas bimorpha sp. nov. isolated from bovine raw milk and skim milk concentrate.</title>
        <authorList>
            <person name="Hofmann K."/>
            <person name="Huptas C."/>
            <person name="Doll E."/>
            <person name="Scherer S."/>
            <person name="Wenning M."/>
        </authorList>
    </citation>
    <scope>NUCLEOTIDE SEQUENCE [LARGE SCALE GENOMIC DNA]</scope>
    <source>
        <strain evidence="3 4">DSM 108989</strain>
    </source>
</reference>
<evidence type="ECO:0000313" key="4">
    <source>
        <dbReference type="Proteomes" id="UP000318428"/>
    </source>
</evidence>
<keyword evidence="2" id="KW-0079">Bacteriocin immunity</keyword>
<protein>
    <submittedName>
        <fullName evidence="3">Bacteriocin immunity protein</fullName>
    </submittedName>
</protein>
<dbReference type="InterPro" id="IPR000290">
    <property type="entry name" value="Colicin_pyocin"/>
</dbReference>
<name>A0ABY3GDP0_9PSED</name>